<dbReference type="Proteomes" id="UP001372338">
    <property type="component" value="Unassembled WGS sequence"/>
</dbReference>
<name>A0AAN9EPV1_CROPI</name>
<keyword evidence="2" id="KW-1185">Reference proteome</keyword>
<comment type="caution">
    <text evidence="1">The sequence shown here is derived from an EMBL/GenBank/DDBJ whole genome shotgun (WGS) entry which is preliminary data.</text>
</comment>
<organism evidence="1 2">
    <name type="scientific">Crotalaria pallida</name>
    <name type="common">Smooth rattlebox</name>
    <name type="synonym">Crotalaria striata</name>
    <dbReference type="NCBI Taxonomy" id="3830"/>
    <lineage>
        <taxon>Eukaryota</taxon>
        <taxon>Viridiplantae</taxon>
        <taxon>Streptophyta</taxon>
        <taxon>Embryophyta</taxon>
        <taxon>Tracheophyta</taxon>
        <taxon>Spermatophyta</taxon>
        <taxon>Magnoliopsida</taxon>
        <taxon>eudicotyledons</taxon>
        <taxon>Gunneridae</taxon>
        <taxon>Pentapetalae</taxon>
        <taxon>rosids</taxon>
        <taxon>fabids</taxon>
        <taxon>Fabales</taxon>
        <taxon>Fabaceae</taxon>
        <taxon>Papilionoideae</taxon>
        <taxon>50 kb inversion clade</taxon>
        <taxon>genistoids sensu lato</taxon>
        <taxon>core genistoids</taxon>
        <taxon>Crotalarieae</taxon>
        <taxon>Crotalaria</taxon>
    </lineage>
</organism>
<protein>
    <submittedName>
        <fullName evidence="1">Uncharacterized protein</fullName>
    </submittedName>
</protein>
<dbReference type="EMBL" id="JAYWIO010000005">
    <property type="protein sequence ID" value="KAK7261539.1"/>
    <property type="molecule type" value="Genomic_DNA"/>
</dbReference>
<gene>
    <name evidence="1" type="ORF">RIF29_27853</name>
</gene>
<accession>A0AAN9EPV1</accession>
<proteinExistence type="predicted"/>
<dbReference type="AlphaFoldDB" id="A0AAN9EPV1"/>
<evidence type="ECO:0000313" key="1">
    <source>
        <dbReference type="EMBL" id="KAK7261539.1"/>
    </source>
</evidence>
<sequence>MYVLSVLIAWLAGFGQKILDCNCITLQWIQIIKHEFYYLSDIIYIFVNFQILANIVPLASEQWRKLGPICICEMGPFAFVMRC</sequence>
<reference evidence="1 2" key="1">
    <citation type="submission" date="2024-01" db="EMBL/GenBank/DDBJ databases">
        <title>The genomes of 5 underutilized Papilionoideae crops provide insights into root nodulation and disease resistanc.</title>
        <authorList>
            <person name="Yuan L."/>
        </authorList>
    </citation>
    <scope>NUCLEOTIDE SEQUENCE [LARGE SCALE GENOMIC DNA]</scope>
    <source>
        <strain evidence="1">ZHUSHIDOU_FW_LH</strain>
        <tissue evidence="1">Leaf</tissue>
    </source>
</reference>
<evidence type="ECO:0000313" key="2">
    <source>
        <dbReference type="Proteomes" id="UP001372338"/>
    </source>
</evidence>